<dbReference type="OrthoDB" id="2262349at2759"/>
<dbReference type="EMBL" id="JADBJN010000001">
    <property type="protein sequence ID" value="KAG5682879.1"/>
    <property type="molecule type" value="Genomic_DNA"/>
</dbReference>
<dbReference type="PANTHER" id="PTHR10188:SF41">
    <property type="entry name" value="ISOASPARTYL PEPTIDASE_L-ASPARAGINASE"/>
    <property type="match status" value="1"/>
</dbReference>
<comment type="function">
    <text evidence="7">Has both L-asparaginase and beta-aspartyl peptidase activity. Does not have aspartylglucosaminidase activity and is inactive toward GlcNAc-L-Asn. Likewise, has no activity toward glutamine.</text>
</comment>
<comment type="caution">
    <text evidence="12">The sequence shown here is derived from an EMBL/GenBank/DDBJ whole genome shotgun (WGS) entry which is preliminary data.</text>
</comment>
<dbReference type="InterPro" id="IPR000246">
    <property type="entry name" value="Peptidase_T2"/>
</dbReference>
<evidence type="ECO:0000256" key="1">
    <source>
        <dbReference type="ARBA" id="ARBA00000306"/>
    </source>
</evidence>
<accession>A0A9J6CM13</accession>
<evidence type="ECO:0000256" key="2">
    <source>
        <dbReference type="ARBA" id="ARBA00010872"/>
    </source>
</evidence>
<dbReference type="Proteomes" id="UP001107558">
    <property type="component" value="Chromosome 1"/>
</dbReference>
<evidence type="ECO:0000256" key="8">
    <source>
        <dbReference type="ARBA" id="ARBA00061780"/>
    </source>
</evidence>
<name>A0A9J6CM13_POLVA</name>
<dbReference type="AlphaFoldDB" id="A0A9J6CM13"/>
<evidence type="ECO:0008006" key="14">
    <source>
        <dbReference type="Google" id="ProtNLM"/>
    </source>
</evidence>
<evidence type="ECO:0000256" key="5">
    <source>
        <dbReference type="ARBA" id="ARBA00022813"/>
    </source>
</evidence>
<dbReference type="CDD" id="cd04702">
    <property type="entry name" value="ASRGL1_like"/>
    <property type="match status" value="1"/>
</dbReference>
<keyword evidence="13" id="KW-1185">Reference proteome</keyword>
<comment type="subunit">
    <text evidence="8">Heterodimer of an alpha and beta chain produced by autocleavage.</text>
</comment>
<evidence type="ECO:0000256" key="11">
    <source>
        <dbReference type="PIRSR" id="PIRSR600246-3"/>
    </source>
</evidence>
<sequence>MSKEPIPICLVHGGAGDIPASRVQAKLNGVKQAAQIGYHHLINNGSALEAVELAVIHMELDPVFNAGYGSVLTTEGTVEMEASVMDGKTLKVGCVTGVVDIMHPISAAIRVMEKTPHNFLGFHGANRFIKQQEFELLKPGALITDQAKEALEHWKEQQKNGGFKGFAKTEIGHNQHERGETIGAVAIDILGNIAVATSTGGITGKLPGRIGDTPLLGCGTYCDNRFGGVSTTGHGETIMKSCLAHDIIKRIDYLGEDAQTATETACNNMTERFFGKGGAITIDKDGNVGISFTSKRMAWAYQKLNTMHYGIEKDDHFEQIVDQNEVDSLVNVAGKSS</sequence>
<feature type="site" description="Cleavage; by autolysis" evidence="11">
    <location>
        <begin position="180"/>
        <end position="181"/>
    </location>
</feature>
<comment type="catalytic activity">
    <reaction evidence="6">
        <text>L-asparagine + H2O = L-aspartate + NH4(+)</text>
        <dbReference type="Rhea" id="RHEA:21016"/>
        <dbReference type="ChEBI" id="CHEBI:15377"/>
        <dbReference type="ChEBI" id="CHEBI:28938"/>
        <dbReference type="ChEBI" id="CHEBI:29991"/>
        <dbReference type="ChEBI" id="CHEBI:58048"/>
        <dbReference type="EC" id="3.5.1.1"/>
    </reaction>
</comment>
<keyword evidence="4" id="KW-0378">Hydrolase</keyword>
<dbReference type="InterPro" id="IPR029055">
    <property type="entry name" value="Ntn_hydrolases_N"/>
</dbReference>
<feature type="binding site" evidence="10">
    <location>
        <begin position="209"/>
        <end position="212"/>
    </location>
    <ligand>
        <name>substrate</name>
    </ligand>
</feature>
<dbReference type="FunFam" id="3.60.20.30:FF:000001">
    <property type="entry name" value="Isoaspartyl peptidase/L-asparaginase"/>
    <property type="match status" value="1"/>
</dbReference>
<evidence type="ECO:0000256" key="9">
    <source>
        <dbReference type="PIRSR" id="PIRSR600246-1"/>
    </source>
</evidence>
<feature type="binding site" evidence="10">
    <location>
        <begin position="232"/>
        <end position="235"/>
    </location>
    <ligand>
        <name>substrate</name>
    </ligand>
</feature>
<reference evidence="12" key="1">
    <citation type="submission" date="2021-03" db="EMBL/GenBank/DDBJ databases">
        <title>Chromosome level genome of the anhydrobiotic midge Polypedilum vanderplanki.</title>
        <authorList>
            <person name="Yoshida Y."/>
            <person name="Kikawada T."/>
            <person name="Gusev O."/>
        </authorList>
    </citation>
    <scope>NUCLEOTIDE SEQUENCE</scope>
    <source>
        <strain evidence="12">NIAS01</strain>
        <tissue evidence="12">Whole body or cell culture</tissue>
    </source>
</reference>
<comment type="catalytic activity">
    <reaction evidence="1">
        <text>Cleavage of a beta-linked Asp residue from the N-terminus of a polypeptide.</text>
        <dbReference type="EC" id="3.4.19.5"/>
    </reaction>
</comment>
<keyword evidence="3" id="KW-0645">Protease</keyword>
<dbReference type="PANTHER" id="PTHR10188">
    <property type="entry name" value="L-ASPARAGINASE"/>
    <property type="match status" value="1"/>
</dbReference>
<evidence type="ECO:0000256" key="3">
    <source>
        <dbReference type="ARBA" id="ARBA00022670"/>
    </source>
</evidence>
<evidence type="ECO:0000256" key="10">
    <source>
        <dbReference type="PIRSR" id="PIRSR600246-2"/>
    </source>
</evidence>
<comment type="similarity">
    <text evidence="2">Belongs to the Ntn-hydrolase family.</text>
</comment>
<dbReference type="Pfam" id="PF01112">
    <property type="entry name" value="Asparaginase_2"/>
    <property type="match status" value="1"/>
</dbReference>
<evidence type="ECO:0000256" key="6">
    <source>
        <dbReference type="ARBA" id="ARBA00049366"/>
    </source>
</evidence>
<dbReference type="GO" id="GO:0033345">
    <property type="term" value="P:L-asparagine catabolic process via L-aspartate"/>
    <property type="evidence" value="ECO:0007669"/>
    <property type="project" value="TreeGrafter"/>
</dbReference>
<dbReference type="GO" id="GO:0006508">
    <property type="term" value="P:proteolysis"/>
    <property type="evidence" value="ECO:0007669"/>
    <property type="project" value="UniProtKB-KW"/>
</dbReference>
<protein>
    <recommendedName>
        <fullName evidence="14">Asparaginase</fullName>
    </recommendedName>
</protein>
<keyword evidence="5" id="KW-0068">Autocatalytic cleavage</keyword>
<proteinExistence type="inferred from homology"/>
<gene>
    <name evidence="12" type="ORF">PVAND_012198</name>
</gene>
<evidence type="ECO:0000313" key="13">
    <source>
        <dbReference type="Proteomes" id="UP001107558"/>
    </source>
</evidence>
<evidence type="ECO:0000256" key="4">
    <source>
        <dbReference type="ARBA" id="ARBA00022801"/>
    </source>
</evidence>
<evidence type="ECO:0000313" key="12">
    <source>
        <dbReference type="EMBL" id="KAG5682879.1"/>
    </source>
</evidence>
<dbReference type="GO" id="GO:0004067">
    <property type="term" value="F:asparaginase activity"/>
    <property type="evidence" value="ECO:0007669"/>
    <property type="project" value="UniProtKB-EC"/>
</dbReference>
<dbReference type="SUPFAM" id="SSF56235">
    <property type="entry name" value="N-terminal nucleophile aminohydrolases (Ntn hydrolases)"/>
    <property type="match status" value="1"/>
</dbReference>
<dbReference type="Gene3D" id="3.60.20.30">
    <property type="entry name" value="(Glycosyl)asparaginase"/>
    <property type="match status" value="1"/>
</dbReference>
<dbReference type="GO" id="GO:0005737">
    <property type="term" value="C:cytoplasm"/>
    <property type="evidence" value="ECO:0007669"/>
    <property type="project" value="TreeGrafter"/>
</dbReference>
<feature type="active site" description="Nucleophile" evidence="9">
    <location>
        <position position="181"/>
    </location>
</feature>
<organism evidence="12 13">
    <name type="scientific">Polypedilum vanderplanki</name>
    <name type="common">Sleeping chironomid midge</name>
    <dbReference type="NCBI Taxonomy" id="319348"/>
    <lineage>
        <taxon>Eukaryota</taxon>
        <taxon>Metazoa</taxon>
        <taxon>Ecdysozoa</taxon>
        <taxon>Arthropoda</taxon>
        <taxon>Hexapoda</taxon>
        <taxon>Insecta</taxon>
        <taxon>Pterygota</taxon>
        <taxon>Neoptera</taxon>
        <taxon>Endopterygota</taxon>
        <taxon>Diptera</taxon>
        <taxon>Nematocera</taxon>
        <taxon>Chironomoidea</taxon>
        <taxon>Chironomidae</taxon>
        <taxon>Chironominae</taxon>
        <taxon>Polypedilum</taxon>
        <taxon>Polypedilum</taxon>
    </lineage>
</organism>
<evidence type="ECO:0000256" key="7">
    <source>
        <dbReference type="ARBA" id="ARBA00054922"/>
    </source>
</evidence>
<dbReference type="InterPro" id="IPR033844">
    <property type="entry name" value="ASRGL1_meta"/>
</dbReference>
<dbReference type="GO" id="GO:0008798">
    <property type="term" value="F:beta-aspartyl-peptidase activity"/>
    <property type="evidence" value="ECO:0007669"/>
    <property type="project" value="UniProtKB-EC"/>
</dbReference>